<sequence>MAKDEKPVCGTCLGAGGEWMELNGTKDLERKWVSCTTCQGTGRA</sequence>
<proteinExistence type="predicted"/>
<dbReference type="InterPro" id="IPR036410">
    <property type="entry name" value="HSP_DnaJ_Cys-rich_dom_sf"/>
</dbReference>
<dbReference type="RefSeq" id="WP_281395266.1">
    <property type="nucleotide sequence ID" value="NZ_JACHIN010000003.1"/>
</dbReference>
<keyword evidence="2" id="KW-1185">Reference proteome</keyword>
<dbReference type="SUPFAM" id="SSF57938">
    <property type="entry name" value="DnaJ/Hsp40 cysteine-rich domain"/>
    <property type="match status" value="1"/>
</dbReference>
<reference evidence="1 2" key="1">
    <citation type="submission" date="2020-08" db="EMBL/GenBank/DDBJ databases">
        <title>Genomic Encyclopedia of Type Strains, Phase IV (KMG-IV): sequencing the most valuable type-strain genomes for metagenomic binning, comparative biology and taxonomic classification.</title>
        <authorList>
            <person name="Goeker M."/>
        </authorList>
    </citation>
    <scope>NUCLEOTIDE SEQUENCE [LARGE SCALE GENOMIC DNA]</scope>
    <source>
        <strain evidence="1 2">DSM 45385</strain>
    </source>
</reference>
<evidence type="ECO:0000313" key="2">
    <source>
        <dbReference type="Proteomes" id="UP000568380"/>
    </source>
</evidence>
<dbReference type="EMBL" id="JACHIN010000003">
    <property type="protein sequence ID" value="MBB5077448.1"/>
    <property type="molecule type" value="Genomic_DNA"/>
</dbReference>
<accession>A0A7W8A2Z4</accession>
<evidence type="ECO:0000313" key="1">
    <source>
        <dbReference type="EMBL" id="MBB5077448.1"/>
    </source>
</evidence>
<name>A0A7W8A2Z4_9ACTN</name>
<protein>
    <submittedName>
        <fullName evidence="1">DnaJ-class molecular chaperone</fullName>
    </submittedName>
</protein>
<organism evidence="1 2">
    <name type="scientific">Nonomuraea endophytica</name>
    <dbReference type="NCBI Taxonomy" id="714136"/>
    <lineage>
        <taxon>Bacteria</taxon>
        <taxon>Bacillati</taxon>
        <taxon>Actinomycetota</taxon>
        <taxon>Actinomycetes</taxon>
        <taxon>Streptosporangiales</taxon>
        <taxon>Streptosporangiaceae</taxon>
        <taxon>Nonomuraea</taxon>
    </lineage>
</organism>
<dbReference type="Proteomes" id="UP000568380">
    <property type="component" value="Unassembled WGS sequence"/>
</dbReference>
<comment type="caution">
    <text evidence="1">The sequence shown here is derived from an EMBL/GenBank/DDBJ whole genome shotgun (WGS) entry which is preliminary data.</text>
</comment>
<gene>
    <name evidence="1" type="ORF">HNR40_002921</name>
</gene>
<dbReference type="AlphaFoldDB" id="A0A7W8A2Z4"/>